<protein>
    <recommendedName>
        <fullName evidence="1">Calcineurin-like phosphoesterase domain-containing protein</fullName>
    </recommendedName>
</protein>
<dbReference type="InterPro" id="IPR024173">
    <property type="entry name" value="Pesterase_MJ0037-like"/>
</dbReference>
<keyword evidence="3" id="KW-1185">Reference proteome</keyword>
<sequence>MIPSPVELMNENLLLLAEGAVFWPDRHLLIVADLHLEKGTSRRGSGILLPPYDTRLTLDRLSALITHWKPHCVLALGDNFHDGRAAERLLPEDRAQLAMMAEGVELVWLTGNHDPQPVEEVPGVWLTEWQEGPFSFRHIPSPNADLAPGIVEFSGHLHPKARISIRGHSLTRSCFATNDQRVILPAFGSYTGGLDVRDPAISALLPKKARLYLLGKDRLHRLDMAMP</sequence>
<dbReference type="PANTHER" id="PTHR39323">
    <property type="entry name" value="BLR1149 PROTEIN"/>
    <property type="match status" value="1"/>
</dbReference>
<dbReference type="AlphaFoldDB" id="A0A1D8USX8"/>
<dbReference type="InterPro" id="IPR004843">
    <property type="entry name" value="Calcineurin-like_PHP"/>
</dbReference>
<feature type="domain" description="Calcineurin-like phosphoesterase" evidence="1">
    <location>
        <begin position="28"/>
        <end position="138"/>
    </location>
</feature>
<dbReference type="InterPro" id="IPR029052">
    <property type="entry name" value="Metallo-depent_PP-like"/>
</dbReference>
<dbReference type="EMBL" id="CP014674">
    <property type="protein sequence ID" value="AOX16754.1"/>
    <property type="molecule type" value="Genomic_DNA"/>
</dbReference>
<evidence type="ECO:0000259" key="1">
    <source>
        <dbReference type="Pfam" id="PF00149"/>
    </source>
</evidence>
<reference evidence="2 3" key="1">
    <citation type="journal article" date="2016" name="Microb. Cell Fact.">
        <title>Dissection of exopolysaccharide biosynthesis in Kozakia baliensis.</title>
        <authorList>
            <person name="Brandt J.U."/>
            <person name="Jakob F."/>
            <person name="Behr J."/>
            <person name="Geissler A.J."/>
            <person name="Vogel R.F."/>
        </authorList>
    </citation>
    <scope>NUCLEOTIDE SEQUENCE [LARGE SCALE GENOMIC DNA]</scope>
    <source>
        <strain evidence="2 3">DSM 14400</strain>
    </source>
</reference>
<dbReference type="SUPFAM" id="SSF56300">
    <property type="entry name" value="Metallo-dependent phosphatases"/>
    <property type="match status" value="1"/>
</dbReference>
<dbReference type="Gene3D" id="3.60.21.10">
    <property type="match status" value="1"/>
</dbReference>
<dbReference type="KEGG" id="kba:A0U89_05990"/>
<dbReference type="InterPro" id="IPR026336">
    <property type="entry name" value="PdeM-like"/>
</dbReference>
<dbReference type="eggNOG" id="COG1407">
    <property type="taxonomic scope" value="Bacteria"/>
</dbReference>
<organism evidence="2 3">
    <name type="scientific">Kozakia baliensis</name>
    <dbReference type="NCBI Taxonomy" id="153496"/>
    <lineage>
        <taxon>Bacteria</taxon>
        <taxon>Pseudomonadati</taxon>
        <taxon>Pseudomonadota</taxon>
        <taxon>Alphaproteobacteria</taxon>
        <taxon>Acetobacterales</taxon>
        <taxon>Acetobacteraceae</taxon>
        <taxon>Kozakia</taxon>
    </lineage>
</organism>
<dbReference type="NCBIfam" id="TIGR04123">
    <property type="entry name" value="P_estr_lig_assc"/>
    <property type="match status" value="1"/>
</dbReference>
<dbReference type="OrthoDB" id="9795838at2"/>
<evidence type="ECO:0000313" key="3">
    <source>
        <dbReference type="Proteomes" id="UP000179145"/>
    </source>
</evidence>
<accession>A0A1D8USX8</accession>
<dbReference type="STRING" id="153496.A0U89_05990"/>
<gene>
    <name evidence="2" type="ORF">A0U89_05990</name>
</gene>
<dbReference type="GO" id="GO:0016787">
    <property type="term" value="F:hydrolase activity"/>
    <property type="evidence" value="ECO:0007669"/>
    <property type="project" value="InterPro"/>
</dbReference>
<dbReference type="Pfam" id="PF00149">
    <property type="entry name" value="Metallophos"/>
    <property type="match status" value="1"/>
</dbReference>
<dbReference type="PIRSF" id="PIRSF000887">
    <property type="entry name" value="Pesterase_MJ0037"/>
    <property type="match status" value="1"/>
</dbReference>
<dbReference type="Proteomes" id="UP000179145">
    <property type="component" value="Chromosome"/>
</dbReference>
<dbReference type="RefSeq" id="WP_070402477.1">
    <property type="nucleotide sequence ID" value="NZ_BJVW01000008.1"/>
</dbReference>
<name>A0A1D8USX8_9PROT</name>
<proteinExistence type="predicted"/>
<dbReference type="PANTHER" id="PTHR39323:SF1">
    <property type="entry name" value="BLR1149 PROTEIN"/>
    <property type="match status" value="1"/>
</dbReference>
<evidence type="ECO:0000313" key="2">
    <source>
        <dbReference type="EMBL" id="AOX16754.1"/>
    </source>
</evidence>